<organism evidence="2 3">
    <name type="scientific">Pelotomaculum thermopropionicum (strain DSM 13744 / JCM 10971 / SI)</name>
    <dbReference type="NCBI Taxonomy" id="370438"/>
    <lineage>
        <taxon>Bacteria</taxon>
        <taxon>Bacillati</taxon>
        <taxon>Bacillota</taxon>
        <taxon>Clostridia</taxon>
        <taxon>Eubacteriales</taxon>
        <taxon>Desulfotomaculaceae</taxon>
        <taxon>Pelotomaculum</taxon>
    </lineage>
</organism>
<gene>
    <name evidence="2" type="ordered locus">PTH_0961</name>
</gene>
<dbReference type="EMBL" id="AP009389">
    <property type="protein sequence ID" value="BAF59142.1"/>
    <property type="molecule type" value="Genomic_DNA"/>
</dbReference>
<evidence type="ECO:0000259" key="1">
    <source>
        <dbReference type="Pfam" id="PF02887"/>
    </source>
</evidence>
<dbReference type="PIRSF" id="PIRSF016138">
    <property type="entry name" value="UCP016138"/>
    <property type="match status" value="1"/>
</dbReference>
<dbReference type="InterPro" id="IPR015795">
    <property type="entry name" value="Pyrv_Knase_C"/>
</dbReference>
<feature type="domain" description="Pyruvate kinase C-terminal" evidence="1">
    <location>
        <begin position="13"/>
        <end position="159"/>
    </location>
</feature>
<dbReference type="InterPro" id="IPR036918">
    <property type="entry name" value="Pyrv_Knase_C_sf"/>
</dbReference>
<dbReference type="KEGG" id="pth:PTH_0961"/>
<proteinExistence type="predicted"/>
<evidence type="ECO:0000313" key="2">
    <source>
        <dbReference type="EMBL" id="BAF59142.1"/>
    </source>
</evidence>
<dbReference type="Pfam" id="PF02887">
    <property type="entry name" value="PK_C"/>
    <property type="match status" value="1"/>
</dbReference>
<protein>
    <submittedName>
        <fullName evidence="2">Uncharacterized conserved protein</fullName>
    </submittedName>
</protein>
<name>A5D3N7_PELTS</name>
<evidence type="ECO:0000313" key="3">
    <source>
        <dbReference type="Proteomes" id="UP000006556"/>
    </source>
</evidence>
<dbReference type="InterPro" id="IPR015074">
    <property type="entry name" value="DUF1867"/>
</dbReference>
<dbReference type="STRING" id="370438.PTH_0961"/>
<dbReference type="AlphaFoldDB" id="A5D3N7"/>
<dbReference type="Gene3D" id="3.40.1380.20">
    <property type="entry name" value="Pyruvate kinase, C-terminal domain"/>
    <property type="match status" value="1"/>
</dbReference>
<reference evidence="3" key="1">
    <citation type="journal article" date="2008" name="Genome Res.">
        <title>The genome of Pelotomaculum thermopropionicum reveals niche-associated evolution in anaerobic microbiota.</title>
        <authorList>
            <person name="Kosaka T."/>
            <person name="Kato S."/>
            <person name="Shimoyama T."/>
            <person name="Ishii S."/>
            <person name="Abe T."/>
            <person name="Watanabe K."/>
        </authorList>
    </citation>
    <scope>NUCLEOTIDE SEQUENCE [LARGE SCALE GENOMIC DNA]</scope>
    <source>
        <strain evidence="3">DSM 13744 / JCM 10971 / SI</strain>
    </source>
</reference>
<dbReference type="Proteomes" id="UP000006556">
    <property type="component" value="Chromosome"/>
</dbReference>
<dbReference type="HOGENOM" id="CLU_095207_1_0_9"/>
<dbReference type="eggNOG" id="COG1751">
    <property type="taxonomic scope" value="Bacteria"/>
</dbReference>
<keyword evidence="3" id="KW-1185">Reference proteome</keyword>
<accession>A5D3N7</accession>
<sequence length="183" mass="19448">MYWQTKGAANTRATVEAALKRAGELGLKHIVVASCSGKSAELLLGRAGDFNITCVTHQVGFYNPGEDEMPAEARKKLTDGGIRVLTATHLMAGLDRACRNKFGGVYPSEIVASALRILGQGVKVCVEIAVMALDAGAIPYGTEIVSLGGTAEGLDTALVIQPAHSQNFFDTKIKEIICKPREF</sequence>
<dbReference type="SUPFAM" id="SSF52935">
    <property type="entry name" value="PK C-terminal domain-like"/>
    <property type="match status" value="1"/>
</dbReference>